<evidence type="ECO:0000256" key="1">
    <source>
        <dbReference type="SAM" id="Phobius"/>
    </source>
</evidence>
<sequence>MVCKKKGYRDMQILNNWLGIAVVLPLLNSFKSTSFELN</sequence>
<reference evidence="2" key="2">
    <citation type="journal article" date="2015" name="Data Brief">
        <title>Shoot transcriptome of the giant reed, Arundo donax.</title>
        <authorList>
            <person name="Barrero R.A."/>
            <person name="Guerrero F.D."/>
            <person name="Moolhuijzen P."/>
            <person name="Goolsby J.A."/>
            <person name="Tidwell J."/>
            <person name="Bellgard S.E."/>
            <person name="Bellgard M.I."/>
        </authorList>
    </citation>
    <scope>NUCLEOTIDE SEQUENCE</scope>
    <source>
        <tissue evidence="2">Shoot tissue taken approximately 20 cm above the soil surface</tissue>
    </source>
</reference>
<keyword evidence="1" id="KW-1133">Transmembrane helix</keyword>
<evidence type="ECO:0000313" key="2">
    <source>
        <dbReference type="EMBL" id="JAE37829.1"/>
    </source>
</evidence>
<name>A0A0A9HPQ5_ARUDO</name>
<organism evidence="2">
    <name type="scientific">Arundo donax</name>
    <name type="common">Giant reed</name>
    <name type="synonym">Donax arundinaceus</name>
    <dbReference type="NCBI Taxonomy" id="35708"/>
    <lineage>
        <taxon>Eukaryota</taxon>
        <taxon>Viridiplantae</taxon>
        <taxon>Streptophyta</taxon>
        <taxon>Embryophyta</taxon>
        <taxon>Tracheophyta</taxon>
        <taxon>Spermatophyta</taxon>
        <taxon>Magnoliopsida</taxon>
        <taxon>Liliopsida</taxon>
        <taxon>Poales</taxon>
        <taxon>Poaceae</taxon>
        <taxon>PACMAD clade</taxon>
        <taxon>Arundinoideae</taxon>
        <taxon>Arundineae</taxon>
        <taxon>Arundo</taxon>
    </lineage>
</organism>
<keyword evidence="1" id="KW-0812">Transmembrane</keyword>
<dbReference type="EMBL" id="GBRH01160067">
    <property type="protein sequence ID" value="JAE37829.1"/>
    <property type="molecule type" value="Transcribed_RNA"/>
</dbReference>
<proteinExistence type="predicted"/>
<reference evidence="2" key="1">
    <citation type="submission" date="2014-09" db="EMBL/GenBank/DDBJ databases">
        <authorList>
            <person name="Magalhaes I.L.F."/>
            <person name="Oliveira U."/>
            <person name="Santos F.R."/>
            <person name="Vidigal T.H.D.A."/>
            <person name="Brescovit A.D."/>
            <person name="Santos A.J."/>
        </authorList>
    </citation>
    <scope>NUCLEOTIDE SEQUENCE</scope>
    <source>
        <tissue evidence="2">Shoot tissue taken approximately 20 cm above the soil surface</tissue>
    </source>
</reference>
<accession>A0A0A9HPQ5</accession>
<keyword evidence="1" id="KW-0472">Membrane</keyword>
<protein>
    <submittedName>
        <fullName evidence="2">Uncharacterized protein</fullName>
    </submittedName>
</protein>
<feature type="transmembrane region" description="Helical" evidence="1">
    <location>
        <begin position="12"/>
        <end position="30"/>
    </location>
</feature>
<dbReference type="AlphaFoldDB" id="A0A0A9HPQ5"/>